<feature type="compositionally biased region" description="Gly residues" evidence="1">
    <location>
        <begin position="53"/>
        <end position="68"/>
    </location>
</feature>
<organism evidence="2 3">
    <name type="scientific">Streptomonospora halophila</name>
    <dbReference type="NCBI Taxonomy" id="427369"/>
    <lineage>
        <taxon>Bacteria</taxon>
        <taxon>Bacillati</taxon>
        <taxon>Actinomycetota</taxon>
        <taxon>Actinomycetes</taxon>
        <taxon>Streptosporangiales</taxon>
        <taxon>Nocardiopsidaceae</taxon>
        <taxon>Streptomonospora</taxon>
    </lineage>
</organism>
<feature type="region of interest" description="Disordered" evidence="1">
    <location>
        <begin position="32"/>
        <end position="68"/>
    </location>
</feature>
<evidence type="ECO:0000256" key="1">
    <source>
        <dbReference type="SAM" id="MobiDB-lite"/>
    </source>
</evidence>
<protein>
    <submittedName>
        <fullName evidence="2">Uncharacterized protein</fullName>
    </submittedName>
</protein>
<proteinExistence type="predicted"/>
<reference evidence="3" key="1">
    <citation type="journal article" date="2019" name="Int. J. Syst. Evol. Microbiol.">
        <title>The Global Catalogue of Microorganisms (GCM) 10K type strain sequencing project: providing services to taxonomists for standard genome sequencing and annotation.</title>
        <authorList>
            <consortium name="The Broad Institute Genomics Platform"/>
            <consortium name="The Broad Institute Genome Sequencing Center for Infectious Disease"/>
            <person name="Wu L."/>
            <person name="Ma J."/>
        </authorList>
    </citation>
    <scope>NUCLEOTIDE SEQUENCE [LARGE SCALE GENOMIC DNA]</scope>
    <source>
        <strain evidence="3">JCM 18123</strain>
    </source>
</reference>
<sequence>MRAASAGCAAAGGSESFNYSASLYGVVSGAVPPERRRVRGRASEGRPRPAAEGAGGVAGPGSAGAAAGGGYRPFAARCCCQRSIRAGNSPIMNS</sequence>
<evidence type="ECO:0000313" key="3">
    <source>
        <dbReference type="Proteomes" id="UP001499993"/>
    </source>
</evidence>
<name>A0ABP9G4D1_9ACTN</name>
<dbReference type="Proteomes" id="UP001499993">
    <property type="component" value="Unassembled WGS sequence"/>
</dbReference>
<dbReference type="EMBL" id="BAABIK010000001">
    <property type="protein sequence ID" value="GAA4926876.1"/>
    <property type="molecule type" value="Genomic_DNA"/>
</dbReference>
<comment type="caution">
    <text evidence="2">The sequence shown here is derived from an EMBL/GenBank/DDBJ whole genome shotgun (WGS) entry which is preliminary data.</text>
</comment>
<accession>A0ABP9G4D1</accession>
<gene>
    <name evidence="2" type="ORF">GCM10023224_02150</name>
</gene>
<evidence type="ECO:0000313" key="2">
    <source>
        <dbReference type="EMBL" id="GAA4926876.1"/>
    </source>
</evidence>
<keyword evidence="3" id="KW-1185">Reference proteome</keyword>